<protein>
    <submittedName>
        <fullName evidence="3">Uncharacterized protein DUF2183</fullName>
    </submittedName>
</protein>
<dbReference type="AlphaFoldDB" id="A0A4R1EPM0"/>
<feature type="domain" description="Phosphatidate phosphatase APP1 catalytic" evidence="2">
    <location>
        <begin position="180"/>
        <end position="326"/>
    </location>
</feature>
<keyword evidence="1" id="KW-0732">Signal</keyword>
<evidence type="ECO:0000313" key="4">
    <source>
        <dbReference type="Proteomes" id="UP000294887"/>
    </source>
</evidence>
<evidence type="ECO:0000313" key="3">
    <source>
        <dbReference type="EMBL" id="TCJ83257.1"/>
    </source>
</evidence>
<dbReference type="Proteomes" id="UP000294887">
    <property type="component" value="Unassembled WGS sequence"/>
</dbReference>
<reference evidence="3 4" key="1">
    <citation type="submission" date="2019-03" db="EMBL/GenBank/DDBJ databases">
        <title>Genomic Encyclopedia of Type Strains, Phase IV (KMG-IV): sequencing the most valuable type-strain genomes for metagenomic binning, comparative biology and taxonomic classification.</title>
        <authorList>
            <person name="Goeker M."/>
        </authorList>
    </citation>
    <scope>NUCLEOTIDE SEQUENCE [LARGE SCALE GENOMIC DNA]</scope>
    <source>
        <strain evidence="3 4">DSM 24830</strain>
    </source>
</reference>
<gene>
    <name evidence="3" type="ORF">EV695_3997</name>
</gene>
<feature type="chain" id="PRO_5020610316" evidence="1">
    <location>
        <begin position="24"/>
        <end position="364"/>
    </location>
</feature>
<dbReference type="GO" id="GO:0008195">
    <property type="term" value="F:phosphatidate phosphatase activity"/>
    <property type="evidence" value="ECO:0007669"/>
    <property type="project" value="InterPro"/>
</dbReference>
<evidence type="ECO:0000256" key="1">
    <source>
        <dbReference type="SAM" id="SignalP"/>
    </source>
</evidence>
<dbReference type="InterPro" id="IPR052935">
    <property type="entry name" value="Mg2+_PAP"/>
</dbReference>
<accession>A0A4R1EPM0</accession>
<dbReference type="Pfam" id="PF09949">
    <property type="entry name" value="APP1_cat"/>
    <property type="match status" value="1"/>
</dbReference>
<organism evidence="3 4">
    <name type="scientific">Cocleimonas flava</name>
    <dbReference type="NCBI Taxonomy" id="634765"/>
    <lineage>
        <taxon>Bacteria</taxon>
        <taxon>Pseudomonadati</taxon>
        <taxon>Pseudomonadota</taxon>
        <taxon>Gammaproteobacteria</taxon>
        <taxon>Thiotrichales</taxon>
        <taxon>Thiotrichaceae</taxon>
        <taxon>Cocleimonas</taxon>
    </lineage>
</organism>
<comment type="caution">
    <text evidence="3">The sequence shown here is derived from an EMBL/GenBank/DDBJ whole genome shotgun (WGS) entry which is preliminary data.</text>
</comment>
<name>A0A4R1EPM0_9GAMM</name>
<sequence>MISAVIKKAISGLFILGSTVANGSPLKSDETVIFFPTSAHLNSDLQWEVPIHQWVFEKEEQSILRKLTHKLLTEFAESLDISEEQANSEIFKKRVMWFIVDNERNKKLDIVVEGLSDNDSPQDSIHTLNTSAANGHGKTTIYIPKSSTQKKWLKYKALSEHESTQEFMGVTQLIPETGLSVISDIDDTIKISEVLDKRALIRNTFLEEYQTTPNMPEFYQDLANQGAYFHYVSASPWQIYPSLKPFMEQHYPSGSFSLRDFRLKDSSIIKFLQSSKEYKLEKIRTILQKYPAHQFILIGDSGEHDPEIYAEIYNEFEGNIKRIMIRAVPGSDLDDTRFQTTFAEVPGTIWRIVNDEESNMQALN</sequence>
<keyword evidence="4" id="KW-1185">Reference proteome</keyword>
<dbReference type="PANTHER" id="PTHR28208:SF1">
    <property type="entry name" value="FILAMENT ORGANIZATION PROTEIN APP1-LIKE, PUTATIVE (AFU_ORTHOLOGUE AFUA_1G06650)-RELATED"/>
    <property type="match status" value="1"/>
</dbReference>
<proteinExistence type="predicted"/>
<dbReference type="InterPro" id="IPR019236">
    <property type="entry name" value="APP1_cat"/>
</dbReference>
<dbReference type="EMBL" id="SMFQ01000005">
    <property type="protein sequence ID" value="TCJ83257.1"/>
    <property type="molecule type" value="Genomic_DNA"/>
</dbReference>
<feature type="signal peptide" evidence="1">
    <location>
        <begin position="1"/>
        <end position="23"/>
    </location>
</feature>
<dbReference type="PANTHER" id="PTHR28208">
    <property type="entry name" value="PHOSPHATIDATE PHOSPHATASE APP1"/>
    <property type="match status" value="1"/>
</dbReference>
<dbReference type="OrthoDB" id="9789875at2"/>
<dbReference type="RefSeq" id="WP_131907730.1">
    <property type="nucleotide sequence ID" value="NZ_BAAAFU010000007.1"/>
</dbReference>
<evidence type="ECO:0000259" key="2">
    <source>
        <dbReference type="Pfam" id="PF09949"/>
    </source>
</evidence>